<organism evidence="1 2">
    <name type="scientific">Klebsiella grimontii</name>
    <dbReference type="NCBI Taxonomy" id="2058152"/>
    <lineage>
        <taxon>Bacteria</taxon>
        <taxon>Pseudomonadati</taxon>
        <taxon>Pseudomonadota</taxon>
        <taxon>Gammaproteobacteria</taxon>
        <taxon>Enterobacterales</taxon>
        <taxon>Enterobacteriaceae</taxon>
        <taxon>Klebsiella/Raoultella group</taxon>
        <taxon>Klebsiella</taxon>
    </lineage>
</organism>
<dbReference type="PROSITE" id="PS51257">
    <property type="entry name" value="PROKAR_LIPOPROTEIN"/>
    <property type="match status" value="1"/>
</dbReference>
<evidence type="ECO:0000313" key="1">
    <source>
        <dbReference type="EMBL" id="STW05819.1"/>
    </source>
</evidence>
<keyword evidence="1" id="KW-0449">Lipoprotein</keyword>
<comment type="caution">
    <text evidence="1">The sequence shown here is derived from an EMBL/GenBank/DDBJ whole genome shotgun (WGS) entry which is preliminary data.</text>
</comment>
<accession>A0A7H4P054</accession>
<dbReference type="Proteomes" id="UP000254571">
    <property type="component" value="Unassembled WGS sequence"/>
</dbReference>
<sequence length="40" mass="4620">MKFNRRITVALGATLLMATLVGCDNNKDEVKTFQQHDQRR</sequence>
<reference evidence="1 2" key="1">
    <citation type="submission" date="2018-06" db="EMBL/GenBank/DDBJ databases">
        <authorList>
            <consortium name="Pathogen Informatics"/>
            <person name="Doyle S."/>
        </authorList>
    </citation>
    <scope>NUCLEOTIDE SEQUENCE [LARGE SCALE GENOMIC DNA]</scope>
    <source>
        <strain evidence="1 2">NCTC9149</strain>
    </source>
</reference>
<protein>
    <submittedName>
        <fullName evidence="1">169 kd lipoprotein</fullName>
    </submittedName>
</protein>
<dbReference type="AlphaFoldDB" id="A0A7H4P054"/>
<dbReference type="EMBL" id="UGMX01000002">
    <property type="protein sequence ID" value="STW05819.1"/>
    <property type="molecule type" value="Genomic_DNA"/>
</dbReference>
<name>A0A7H4P054_9ENTR</name>
<proteinExistence type="predicted"/>
<gene>
    <name evidence="1" type="ORF">NCTC9149_02215</name>
</gene>
<evidence type="ECO:0000313" key="2">
    <source>
        <dbReference type="Proteomes" id="UP000254571"/>
    </source>
</evidence>